<protein>
    <submittedName>
        <fullName evidence="2">DUF4123 domain-containing protein</fullName>
    </submittedName>
</protein>
<evidence type="ECO:0000313" key="3">
    <source>
        <dbReference type="Proteomes" id="UP000480164"/>
    </source>
</evidence>
<gene>
    <name evidence="2" type="ORF">GK011_19260</name>
</gene>
<proteinExistence type="predicted"/>
<feature type="domain" description="DUF4123" evidence="1">
    <location>
        <begin position="41"/>
        <end position="135"/>
    </location>
</feature>
<sequence length="287" mass="33600">MTIRYRTLHLPLGEHQYAIIDRQRISELPDSWPVTELILPALAPQAHLYPWLVALHDLSSEQWKALMAELTRPDKTRSPEICTLLLSGSGSRQEVSHALIKALYFRDEQQNGHILRFYDPRVLFHLHWMLSPWQLFNQLSARVLPYWTFWLDGGWHTLEFPESIAFTSTENGTIKPSQLQYCGRINQALEKLPYSTDLTERQQISRRLEALLAQAVECKLPTWEDRIAFALHGLVQREGFWHAPKMSAFLQQASQNPDFYRDKTSGWDERRWEEMTGVHPRYTGSYL</sequence>
<organism evidence="2 3">
    <name type="scientific">Erwinia sorbitola</name>
    <dbReference type="NCBI Taxonomy" id="2681984"/>
    <lineage>
        <taxon>Bacteria</taxon>
        <taxon>Pseudomonadati</taxon>
        <taxon>Pseudomonadota</taxon>
        <taxon>Gammaproteobacteria</taxon>
        <taxon>Enterobacterales</taxon>
        <taxon>Erwiniaceae</taxon>
        <taxon>Erwinia</taxon>
    </lineage>
</organism>
<dbReference type="Pfam" id="PF13503">
    <property type="entry name" value="DUF4123"/>
    <property type="match status" value="1"/>
</dbReference>
<accession>A0ABW9RGE2</accession>
<keyword evidence="3" id="KW-1185">Reference proteome</keyword>
<name>A0ABW9RGE2_9GAMM</name>
<dbReference type="Proteomes" id="UP000480164">
    <property type="component" value="Unassembled WGS sequence"/>
</dbReference>
<dbReference type="RefSeq" id="WP_154754305.1">
    <property type="nucleotide sequence ID" value="NZ_WLZX01000011.1"/>
</dbReference>
<reference evidence="2 3" key="1">
    <citation type="submission" date="2019-11" db="EMBL/GenBank/DDBJ databases">
        <title>Erwinia sp. nov., isolated from feces of birds in Tibet plateau of China.</title>
        <authorList>
            <person name="Ge Y."/>
        </authorList>
    </citation>
    <scope>NUCLEOTIDE SEQUENCE [LARGE SCALE GENOMIC DNA]</scope>
    <source>
        <strain evidence="2 3">J316</strain>
    </source>
</reference>
<dbReference type="InterPro" id="IPR025391">
    <property type="entry name" value="DUF4123"/>
</dbReference>
<dbReference type="EMBL" id="WLZX01000011">
    <property type="protein sequence ID" value="MTD29076.1"/>
    <property type="molecule type" value="Genomic_DNA"/>
</dbReference>
<evidence type="ECO:0000259" key="1">
    <source>
        <dbReference type="Pfam" id="PF13503"/>
    </source>
</evidence>
<evidence type="ECO:0000313" key="2">
    <source>
        <dbReference type="EMBL" id="MTD29076.1"/>
    </source>
</evidence>
<comment type="caution">
    <text evidence="2">The sequence shown here is derived from an EMBL/GenBank/DDBJ whole genome shotgun (WGS) entry which is preliminary data.</text>
</comment>